<dbReference type="RefSeq" id="WP_148950696.1">
    <property type="nucleotide sequence ID" value="NZ_VTES01000006.1"/>
</dbReference>
<dbReference type="InterPro" id="IPR029787">
    <property type="entry name" value="Nucleotide_cyclase"/>
</dbReference>
<dbReference type="Proteomes" id="UP000323732">
    <property type="component" value="Unassembled WGS sequence"/>
</dbReference>
<proteinExistence type="predicted"/>
<evidence type="ECO:0000259" key="1">
    <source>
        <dbReference type="PROSITE" id="PS50887"/>
    </source>
</evidence>
<dbReference type="PROSITE" id="PS50887">
    <property type="entry name" value="GGDEF"/>
    <property type="match status" value="1"/>
</dbReference>
<evidence type="ECO:0000313" key="3">
    <source>
        <dbReference type="Proteomes" id="UP000323732"/>
    </source>
</evidence>
<dbReference type="InterPro" id="IPR000160">
    <property type="entry name" value="GGDEF_dom"/>
</dbReference>
<dbReference type="InterPro" id="IPR043128">
    <property type="entry name" value="Rev_trsase/Diguanyl_cyclase"/>
</dbReference>
<dbReference type="EMBL" id="VTES01000006">
    <property type="protein sequence ID" value="TYS60551.1"/>
    <property type="molecule type" value="Genomic_DNA"/>
</dbReference>
<feature type="domain" description="GGDEF" evidence="1">
    <location>
        <begin position="23"/>
        <end position="143"/>
    </location>
</feature>
<name>A0A5D4SD11_9BACI</name>
<dbReference type="SMART" id="SM00267">
    <property type="entry name" value="GGDEF"/>
    <property type="match status" value="1"/>
</dbReference>
<organism evidence="2 3">
    <name type="scientific">Bacillus infantis</name>
    <dbReference type="NCBI Taxonomy" id="324767"/>
    <lineage>
        <taxon>Bacteria</taxon>
        <taxon>Bacillati</taxon>
        <taxon>Bacillota</taxon>
        <taxon>Bacilli</taxon>
        <taxon>Bacillales</taxon>
        <taxon>Bacillaceae</taxon>
        <taxon>Bacillus</taxon>
    </lineage>
</organism>
<dbReference type="Pfam" id="PF00990">
    <property type="entry name" value="GGDEF"/>
    <property type="match status" value="1"/>
</dbReference>
<accession>A0A5D4SD11</accession>
<dbReference type="AlphaFoldDB" id="A0A5D4SD11"/>
<evidence type="ECO:0000313" key="2">
    <source>
        <dbReference type="EMBL" id="TYS60551.1"/>
    </source>
</evidence>
<gene>
    <name evidence="2" type="ORF">FZD47_20275</name>
</gene>
<dbReference type="Gene3D" id="3.30.70.270">
    <property type="match status" value="1"/>
</dbReference>
<protein>
    <submittedName>
        <fullName evidence="2">Diguanylate cyclase</fullName>
    </submittedName>
</protein>
<dbReference type="SUPFAM" id="SSF55073">
    <property type="entry name" value="Nucleotide cyclase"/>
    <property type="match status" value="1"/>
</dbReference>
<comment type="caution">
    <text evidence="2">The sequence shown here is derived from an EMBL/GenBank/DDBJ whole genome shotgun (WGS) entry which is preliminary data.</text>
</comment>
<reference evidence="2 3" key="1">
    <citation type="submission" date="2019-08" db="EMBL/GenBank/DDBJ databases">
        <title>Bacillus genomes from the desert of Cuatro Cienegas, Coahuila.</title>
        <authorList>
            <person name="Olmedo-Alvarez G."/>
        </authorList>
    </citation>
    <scope>NUCLEOTIDE SEQUENCE [LARGE SCALE GENOMIC DNA]</scope>
    <source>
        <strain evidence="2 3">CH37_1T</strain>
    </source>
</reference>
<sequence length="189" mass="22019">MYTNQRNYDELIEQINKLFGTKNSSTIVLIDIDLFHKTNTHWDNNKKILEYYHFLKGVTTANILYLGKDEFGLVYPIGDLNEVMIEIISAKINFHNNFNTTLSAGIAAYPKQGEDYVEIIRNLEDSLYQAKLDGRDKILIADNKKLKLKSNYYTPIQLSRLNKLSEKLQRSEASLLREALDEIFRKYES</sequence>